<dbReference type="EMBL" id="LAZR01001751">
    <property type="protein sequence ID" value="KKN39657.1"/>
    <property type="molecule type" value="Genomic_DNA"/>
</dbReference>
<name>A0A0F9QRN2_9ZZZZ</name>
<organism evidence="1">
    <name type="scientific">marine sediment metagenome</name>
    <dbReference type="NCBI Taxonomy" id="412755"/>
    <lineage>
        <taxon>unclassified sequences</taxon>
        <taxon>metagenomes</taxon>
        <taxon>ecological metagenomes</taxon>
    </lineage>
</organism>
<dbReference type="PROSITE" id="PS51257">
    <property type="entry name" value="PROKAR_LIPOPROTEIN"/>
    <property type="match status" value="1"/>
</dbReference>
<sequence length="164" mass="18812">MAYRAVSTIPTLLIMCFTSFFVLSGCDQSTELPLMEAAPVIDETKTPIWLDGRVDMSPQQWLIKRSTETITDEKAQAEQAEKLLIIASNKFDENPRMVANRVAQLEDMLLEHNINETAVHLLEWFTQLPNTKTPHNFSALCQYYYNLRIQGKSKDEIIHSILHT</sequence>
<reference evidence="1" key="1">
    <citation type="journal article" date="2015" name="Nature">
        <title>Complex archaea that bridge the gap between prokaryotes and eukaryotes.</title>
        <authorList>
            <person name="Spang A."/>
            <person name="Saw J.H."/>
            <person name="Jorgensen S.L."/>
            <person name="Zaremba-Niedzwiedzka K."/>
            <person name="Martijn J."/>
            <person name="Lind A.E."/>
            <person name="van Eijk R."/>
            <person name="Schleper C."/>
            <person name="Guy L."/>
            <person name="Ettema T.J."/>
        </authorList>
    </citation>
    <scope>NUCLEOTIDE SEQUENCE</scope>
</reference>
<proteinExistence type="predicted"/>
<dbReference type="AlphaFoldDB" id="A0A0F9QRN2"/>
<comment type="caution">
    <text evidence="1">The sequence shown here is derived from an EMBL/GenBank/DDBJ whole genome shotgun (WGS) entry which is preliminary data.</text>
</comment>
<evidence type="ECO:0000313" key="1">
    <source>
        <dbReference type="EMBL" id="KKN39657.1"/>
    </source>
</evidence>
<gene>
    <name evidence="1" type="ORF">LCGC14_0741330</name>
</gene>
<protein>
    <submittedName>
        <fullName evidence="1">Uncharacterized protein</fullName>
    </submittedName>
</protein>
<accession>A0A0F9QRN2</accession>